<dbReference type="InterPro" id="IPR038881">
    <property type="entry name" value="Yae1-like"/>
</dbReference>
<gene>
    <name evidence="7" type="ORF">CYMTET_54155</name>
</gene>
<keyword evidence="3" id="KW-0963">Cytoplasm</keyword>
<name>A0AAE0EPM8_9CHLO</name>
<proteinExistence type="predicted"/>
<reference evidence="7 8" key="1">
    <citation type="journal article" date="2015" name="Genome Biol. Evol.">
        <title>Comparative Genomics of a Bacterivorous Green Alga Reveals Evolutionary Causalities and Consequences of Phago-Mixotrophic Mode of Nutrition.</title>
        <authorList>
            <person name="Burns J.A."/>
            <person name="Paasch A."/>
            <person name="Narechania A."/>
            <person name="Kim E."/>
        </authorList>
    </citation>
    <scope>NUCLEOTIDE SEQUENCE [LARGE SCALE GENOMIC DNA]</scope>
    <source>
        <strain evidence="7 8">PLY_AMNH</strain>
    </source>
</reference>
<dbReference type="GO" id="GO:0005737">
    <property type="term" value="C:cytoplasm"/>
    <property type="evidence" value="ECO:0007669"/>
    <property type="project" value="UniProtKB-SubCell"/>
</dbReference>
<dbReference type="InterPro" id="IPR019191">
    <property type="entry name" value="Essential_protein_Yae1_N"/>
</dbReference>
<feature type="domain" description="Essential protein Yae1 N-terminal" evidence="6">
    <location>
        <begin position="84"/>
        <end position="120"/>
    </location>
</feature>
<dbReference type="Pfam" id="PF09811">
    <property type="entry name" value="Yae1_N"/>
    <property type="match status" value="1"/>
</dbReference>
<evidence type="ECO:0000259" key="6">
    <source>
        <dbReference type="Pfam" id="PF09811"/>
    </source>
</evidence>
<evidence type="ECO:0000256" key="4">
    <source>
        <dbReference type="ARBA" id="ARBA00023242"/>
    </source>
</evidence>
<dbReference type="AlphaFoldDB" id="A0AAE0EPM8"/>
<evidence type="ECO:0000256" key="5">
    <source>
        <dbReference type="SAM" id="MobiDB-lite"/>
    </source>
</evidence>
<keyword evidence="8" id="KW-1185">Reference proteome</keyword>
<evidence type="ECO:0000313" key="7">
    <source>
        <dbReference type="EMBL" id="KAK3235659.1"/>
    </source>
</evidence>
<evidence type="ECO:0000256" key="1">
    <source>
        <dbReference type="ARBA" id="ARBA00004123"/>
    </source>
</evidence>
<dbReference type="PANTHER" id="PTHR18829:SF0">
    <property type="entry name" value="PROTEIN YAE1 HOMOLOG"/>
    <property type="match status" value="1"/>
</dbReference>
<comment type="caution">
    <text evidence="7">The sequence shown here is derived from an EMBL/GenBank/DDBJ whole genome shotgun (WGS) entry which is preliminary data.</text>
</comment>
<dbReference type="GO" id="GO:0005634">
    <property type="term" value="C:nucleus"/>
    <property type="evidence" value="ECO:0007669"/>
    <property type="project" value="UniProtKB-SubCell"/>
</dbReference>
<feature type="compositionally biased region" description="Basic and acidic residues" evidence="5">
    <location>
        <begin position="174"/>
        <end position="185"/>
    </location>
</feature>
<dbReference type="PANTHER" id="PTHR18829">
    <property type="entry name" value="PROTEIN YAE1 HOMOLOG"/>
    <property type="match status" value="1"/>
</dbReference>
<evidence type="ECO:0000256" key="2">
    <source>
        <dbReference type="ARBA" id="ARBA00004496"/>
    </source>
</evidence>
<organism evidence="7 8">
    <name type="scientific">Cymbomonas tetramitiformis</name>
    <dbReference type="NCBI Taxonomy" id="36881"/>
    <lineage>
        <taxon>Eukaryota</taxon>
        <taxon>Viridiplantae</taxon>
        <taxon>Chlorophyta</taxon>
        <taxon>Pyramimonadophyceae</taxon>
        <taxon>Pyramimonadales</taxon>
        <taxon>Pyramimonadaceae</taxon>
        <taxon>Cymbomonas</taxon>
    </lineage>
</organism>
<feature type="region of interest" description="Disordered" evidence="5">
    <location>
        <begin position="173"/>
        <end position="192"/>
    </location>
</feature>
<protein>
    <recommendedName>
        <fullName evidence="6">Essential protein Yae1 N-terminal domain-containing protein</fullName>
    </recommendedName>
</protein>
<dbReference type="EMBL" id="LGRX02035254">
    <property type="protein sequence ID" value="KAK3235659.1"/>
    <property type="molecule type" value="Genomic_DNA"/>
</dbReference>
<sequence length="261" mass="28229">MAVGVLITLGKRKGTGREDLREVSYVTRLVPLPCRRRRCYRILSPSSARDEVLVMEDDDVWGSGSDDELEREWVTRQAVHFNSGYREGLDEGKKVTLQKGFNAGFKEGERGGHEWGQRRGAISTLQALAGQLPGTSAILAEIQAVADSLAAQGTTKESARKFCDFRVVTSESADQLHAEDKHAPDGDQEGGTYADKWAKVSAAMTSVDDLAAGFGLVLTRDESTCVQLGVEDILAENSAEDLLAGVDSDPVKKALPEETSS</sequence>
<dbReference type="Proteomes" id="UP001190700">
    <property type="component" value="Unassembled WGS sequence"/>
</dbReference>
<comment type="subcellular location">
    <subcellularLocation>
        <location evidence="2">Cytoplasm</location>
    </subcellularLocation>
    <subcellularLocation>
        <location evidence="1">Nucleus</location>
    </subcellularLocation>
</comment>
<evidence type="ECO:0000256" key="3">
    <source>
        <dbReference type="ARBA" id="ARBA00022490"/>
    </source>
</evidence>
<evidence type="ECO:0000313" key="8">
    <source>
        <dbReference type="Proteomes" id="UP001190700"/>
    </source>
</evidence>
<accession>A0AAE0EPM8</accession>
<keyword evidence="4" id="KW-0539">Nucleus</keyword>